<organism evidence="2 3">
    <name type="scientific">Diaporthe australafricana</name>
    <dbReference type="NCBI Taxonomy" id="127596"/>
    <lineage>
        <taxon>Eukaryota</taxon>
        <taxon>Fungi</taxon>
        <taxon>Dikarya</taxon>
        <taxon>Ascomycota</taxon>
        <taxon>Pezizomycotina</taxon>
        <taxon>Sordariomycetes</taxon>
        <taxon>Sordariomycetidae</taxon>
        <taxon>Diaporthales</taxon>
        <taxon>Diaporthaceae</taxon>
        <taxon>Diaporthe</taxon>
    </lineage>
</organism>
<name>A0ABR3W312_9PEZI</name>
<feature type="region of interest" description="Disordered" evidence="1">
    <location>
        <begin position="228"/>
        <end position="356"/>
    </location>
</feature>
<feature type="compositionally biased region" description="Basic and acidic residues" evidence="1">
    <location>
        <begin position="343"/>
        <end position="356"/>
    </location>
</feature>
<proteinExistence type="predicted"/>
<feature type="region of interest" description="Disordered" evidence="1">
    <location>
        <begin position="157"/>
        <end position="195"/>
    </location>
</feature>
<feature type="compositionally biased region" description="Basic and acidic residues" evidence="1">
    <location>
        <begin position="228"/>
        <end position="237"/>
    </location>
</feature>
<gene>
    <name evidence="2" type="ORF">Daus18300_012378</name>
</gene>
<dbReference type="EMBL" id="JAWRVE010000166">
    <property type="protein sequence ID" value="KAL1852023.1"/>
    <property type="molecule type" value="Genomic_DNA"/>
</dbReference>
<dbReference type="Proteomes" id="UP001583177">
    <property type="component" value="Unassembled WGS sequence"/>
</dbReference>
<keyword evidence="3" id="KW-1185">Reference proteome</keyword>
<feature type="compositionally biased region" description="Basic and acidic residues" evidence="1">
    <location>
        <begin position="178"/>
        <end position="195"/>
    </location>
</feature>
<protein>
    <submittedName>
        <fullName evidence="2">Uncharacterized protein</fullName>
    </submittedName>
</protein>
<evidence type="ECO:0000313" key="3">
    <source>
        <dbReference type="Proteomes" id="UP001583177"/>
    </source>
</evidence>
<evidence type="ECO:0000256" key="1">
    <source>
        <dbReference type="SAM" id="MobiDB-lite"/>
    </source>
</evidence>
<feature type="compositionally biased region" description="Low complexity" evidence="1">
    <location>
        <begin position="267"/>
        <end position="276"/>
    </location>
</feature>
<accession>A0ABR3W312</accession>
<reference evidence="2 3" key="1">
    <citation type="journal article" date="2024" name="IMA Fungus">
        <title>IMA Genome - F19 : A genome assembly and annotation guide to empower mycologists, including annotated draft genome sequences of Ceratocystis pirilliformis, Diaporthe australafricana, Fusarium ophioides, Paecilomyces lecythidis, and Sporothrix stenoceras.</title>
        <authorList>
            <person name="Aylward J."/>
            <person name="Wilson A.M."/>
            <person name="Visagie C.M."/>
            <person name="Spraker J."/>
            <person name="Barnes I."/>
            <person name="Buitendag C."/>
            <person name="Ceriani C."/>
            <person name="Del Mar Angel L."/>
            <person name="du Plessis D."/>
            <person name="Fuchs T."/>
            <person name="Gasser K."/>
            <person name="Kramer D."/>
            <person name="Li W."/>
            <person name="Munsamy K."/>
            <person name="Piso A."/>
            <person name="Price J.L."/>
            <person name="Sonnekus B."/>
            <person name="Thomas C."/>
            <person name="van der Nest A."/>
            <person name="van Dijk A."/>
            <person name="van Heerden A."/>
            <person name="van Vuuren N."/>
            <person name="Yilmaz N."/>
            <person name="Duong T.A."/>
            <person name="van der Merwe N.A."/>
            <person name="Wingfield M.J."/>
            <person name="Wingfield B.D."/>
        </authorList>
    </citation>
    <scope>NUCLEOTIDE SEQUENCE [LARGE SCALE GENOMIC DNA]</scope>
    <source>
        <strain evidence="2 3">CMW 18300</strain>
    </source>
</reference>
<sequence length="375" mass="42578">MSPFTKRALRVIYELAKGLENYALQATCLCEPAIRSEKPITLMDELAEVQRAQGDLYGRLETCLAKYLVCQSEESKQALRHELAGFGHWEDVSSLSNFQAMLVATRDVQLRALSLTDMKAFESSISAALPYYAHLPLGLQQDLDDDLDARSRREQHMRTTARVQPHKDADNTKITQGSRERRANKTLDQDTFRGPVREQEILDSKRTQMRWDRERMMLEKERRDLMRLSEREEERRQKNLSRRTPIPVEDPEQSVKRRPDTFATVQSASSSSVPSPYDGPEVTESMESPSSDSAKKKPSGEGGLSLREDPKVTDLVGPERVLERVFPSATSRPKRATSVDLGEFSRRSEKGASELEETFEKTWLKDVLGSGLGQE</sequence>
<comment type="caution">
    <text evidence="2">The sequence shown here is derived from an EMBL/GenBank/DDBJ whole genome shotgun (WGS) entry which is preliminary data.</text>
</comment>
<evidence type="ECO:0000313" key="2">
    <source>
        <dbReference type="EMBL" id="KAL1852023.1"/>
    </source>
</evidence>